<protein>
    <submittedName>
        <fullName evidence="1">Uncharacterized protein</fullName>
    </submittedName>
</protein>
<dbReference type="Proteomes" id="UP001596067">
    <property type="component" value="Unassembled WGS sequence"/>
</dbReference>
<keyword evidence="2" id="KW-1185">Reference proteome</keyword>
<gene>
    <name evidence="1" type="ORF">ACFP0N_28880</name>
</gene>
<evidence type="ECO:0000313" key="1">
    <source>
        <dbReference type="EMBL" id="MFC5888991.1"/>
    </source>
</evidence>
<sequence length="150" mass="16046">MPHPPLPSTQSAVFAVEAMAARHGREVRASHDIGHDRTFAGLVGADAAAGGSELDAIPHEALLEIAGRPAITVRLFVHDEAVVTVDDIAFDVPRDSVPAFLHSVWTGLVHVKQRAFPPSCTLIVTVPGEPSYREAVTHLQLSPWLAGLIR</sequence>
<evidence type="ECO:0000313" key="2">
    <source>
        <dbReference type="Proteomes" id="UP001596067"/>
    </source>
</evidence>
<reference evidence="2" key="1">
    <citation type="journal article" date="2019" name="Int. J. Syst. Evol. Microbiol.">
        <title>The Global Catalogue of Microorganisms (GCM) 10K type strain sequencing project: providing services to taxonomists for standard genome sequencing and annotation.</title>
        <authorList>
            <consortium name="The Broad Institute Genomics Platform"/>
            <consortium name="The Broad Institute Genome Sequencing Center for Infectious Disease"/>
            <person name="Wu L."/>
            <person name="Ma J."/>
        </authorList>
    </citation>
    <scope>NUCLEOTIDE SEQUENCE [LARGE SCALE GENOMIC DNA]</scope>
    <source>
        <strain evidence="2">CGMCC 4.1469</strain>
    </source>
</reference>
<accession>A0ABW1F3P3</accession>
<organism evidence="1 2">
    <name type="scientific">Kitasatospora aburaviensis</name>
    <dbReference type="NCBI Taxonomy" id="67265"/>
    <lineage>
        <taxon>Bacteria</taxon>
        <taxon>Bacillati</taxon>
        <taxon>Actinomycetota</taxon>
        <taxon>Actinomycetes</taxon>
        <taxon>Kitasatosporales</taxon>
        <taxon>Streptomycetaceae</taxon>
        <taxon>Kitasatospora</taxon>
    </lineage>
</organism>
<proteinExistence type="predicted"/>
<dbReference type="RefSeq" id="WP_313762240.1">
    <property type="nucleotide sequence ID" value="NZ_BAAAVH010000009.1"/>
</dbReference>
<name>A0ABW1F3P3_9ACTN</name>
<comment type="caution">
    <text evidence="1">The sequence shown here is derived from an EMBL/GenBank/DDBJ whole genome shotgun (WGS) entry which is preliminary data.</text>
</comment>
<dbReference type="EMBL" id="JBHSOD010000049">
    <property type="protein sequence ID" value="MFC5888991.1"/>
    <property type="molecule type" value="Genomic_DNA"/>
</dbReference>